<proteinExistence type="inferred from homology"/>
<organism evidence="10 11">
    <name type="scientific">Jiangella mangrovi</name>
    <dbReference type="NCBI Taxonomy" id="1524084"/>
    <lineage>
        <taxon>Bacteria</taxon>
        <taxon>Bacillati</taxon>
        <taxon>Actinomycetota</taxon>
        <taxon>Actinomycetes</taxon>
        <taxon>Jiangellales</taxon>
        <taxon>Jiangellaceae</taxon>
        <taxon>Jiangella</taxon>
    </lineage>
</organism>
<keyword evidence="6" id="KW-0046">Antibiotic resistance</keyword>
<keyword evidence="5" id="KW-0067">ATP-binding</keyword>
<dbReference type="Pfam" id="PF01636">
    <property type="entry name" value="APH"/>
    <property type="match status" value="1"/>
</dbReference>
<dbReference type="AlphaFoldDB" id="A0A7W9GWH2"/>
<evidence type="ECO:0000313" key="11">
    <source>
        <dbReference type="Proteomes" id="UP000542813"/>
    </source>
</evidence>
<comment type="similarity">
    <text evidence="1">Belongs to the aminoglycoside phosphotransferase family.</text>
</comment>
<dbReference type="SUPFAM" id="SSF56112">
    <property type="entry name" value="Protein kinase-like (PK-like)"/>
    <property type="match status" value="1"/>
</dbReference>
<dbReference type="InterPro" id="IPR011009">
    <property type="entry name" value="Kinase-like_dom_sf"/>
</dbReference>
<dbReference type="EMBL" id="JACHMM010000001">
    <property type="protein sequence ID" value="MBB5790941.1"/>
    <property type="molecule type" value="Genomic_DNA"/>
</dbReference>
<dbReference type="CDD" id="cd05150">
    <property type="entry name" value="APH"/>
    <property type="match status" value="1"/>
</dbReference>
<evidence type="ECO:0000256" key="3">
    <source>
        <dbReference type="ARBA" id="ARBA00022741"/>
    </source>
</evidence>
<dbReference type="RefSeq" id="WP_184827348.1">
    <property type="nucleotide sequence ID" value="NZ_JACHMM010000001.1"/>
</dbReference>
<dbReference type="InterPro" id="IPR002575">
    <property type="entry name" value="Aminoglycoside_PTrfase"/>
</dbReference>
<keyword evidence="11" id="KW-1185">Reference proteome</keyword>
<dbReference type="PANTHER" id="PTHR21310">
    <property type="entry name" value="AMINOGLYCOSIDE PHOSPHOTRANSFERASE-RELATED-RELATED"/>
    <property type="match status" value="1"/>
</dbReference>
<dbReference type="Gene3D" id="3.90.1200.10">
    <property type="match status" value="1"/>
</dbReference>
<feature type="binding site" evidence="8">
    <location>
        <position position="165"/>
    </location>
    <ligand>
        <name>Mg(2+)</name>
        <dbReference type="ChEBI" id="CHEBI:18420"/>
    </ligand>
</feature>
<reference evidence="10 11" key="1">
    <citation type="submission" date="2020-08" db="EMBL/GenBank/DDBJ databases">
        <title>Sequencing the genomes of 1000 actinobacteria strains.</title>
        <authorList>
            <person name="Klenk H.-P."/>
        </authorList>
    </citation>
    <scope>NUCLEOTIDE SEQUENCE [LARGE SCALE GENOMIC DNA]</scope>
    <source>
        <strain evidence="10 11">DSM 102122</strain>
    </source>
</reference>
<gene>
    <name evidence="10" type="ORF">HD601_005516</name>
</gene>
<dbReference type="PIRSF" id="PIRSF000706">
    <property type="entry name" value="Kanamycin_kin"/>
    <property type="match status" value="1"/>
</dbReference>
<dbReference type="PANTHER" id="PTHR21310:SF41">
    <property type="entry name" value="3'-PHOSPHOTRANSFERASE, PUTATIVE-RELATED"/>
    <property type="match status" value="1"/>
</dbReference>
<keyword evidence="4" id="KW-0418">Kinase</keyword>
<feature type="domain" description="Aminoglycoside phosphotransferase" evidence="9">
    <location>
        <begin position="11"/>
        <end position="222"/>
    </location>
</feature>
<dbReference type="GO" id="GO:0046677">
    <property type="term" value="P:response to antibiotic"/>
    <property type="evidence" value="ECO:0007669"/>
    <property type="project" value="UniProtKB-KW"/>
</dbReference>
<evidence type="ECO:0000256" key="5">
    <source>
        <dbReference type="ARBA" id="ARBA00022840"/>
    </source>
</evidence>
<dbReference type="Proteomes" id="UP000542813">
    <property type="component" value="Unassembled WGS sequence"/>
</dbReference>
<sequence length="236" mass="25111">MSDVSPAGEEITTGKSGATVVRTAGTYRKESADDDLIGEGARLIWLAAHGIPAAEVLECGPGLLVTAEVPGRPAAGDWPPEARDRVVDALAELTRALHALPVGECPFDRRLAVTMPAALSAEVDLDDLDDERHGWTRDQLVAELLATRPASEDLVVCHGDLGTLNVMVDPSTFEVTGVVDAGSLGVADRWLDLAIATRSLEGRVGGDGASARYLRSYGVEVDAEKLTFYRLLDEFF</sequence>
<evidence type="ECO:0000256" key="1">
    <source>
        <dbReference type="ARBA" id="ARBA00006219"/>
    </source>
</evidence>
<evidence type="ECO:0000256" key="4">
    <source>
        <dbReference type="ARBA" id="ARBA00022777"/>
    </source>
</evidence>
<comment type="caution">
    <text evidence="10">The sequence shown here is derived from an EMBL/GenBank/DDBJ whole genome shotgun (WGS) entry which is preliminary data.</text>
</comment>
<dbReference type="GO" id="GO:0046872">
    <property type="term" value="F:metal ion binding"/>
    <property type="evidence" value="ECO:0007669"/>
    <property type="project" value="UniProtKB-KW"/>
</dbReference>
<name>A0A7W9GWH2_9ACTN</name>
<evidence type="ECO:0000256" key="6">
    <source>
        <dbReference type="ARBA" id="ARBA00023251"/>
    </source>
</evidence>
<keyword evidence="2 10" id="KW-0808">Transferase</keyword>
<feature type="active site" description="Proton acceptor" evidence="7">
    <location>
        <position position="160"/>
    </location>
</feature>
<evidence type="ECO:0000313" key="10">
    <source>
        <dbReference type="EMBL" id="MBB5790941.1"/>
    </source>
</evidence>
<dbReference type="Gene3D" id="3.30.200.20">
    <property type="entry name" value="Phosphorylase Kinase, domain 1"/>
    <property type="match status" value="1"/>
</dbReference>
<dbReference type="GO" id="GO:0016301">
    <property type="term" value="F:kinase activity"/>
    <property type="evidence" value="ECO:0007669"/>
    <property type="project" value="UniProtKB-KW"/>
</dbReference>
<dbReference type="InterPro" id="IPR024165">
    <property type="entry name" value="Kan/Strep_kinase"/>
</dbReference>
<keyword evidence="8" id="KW-0460">Magnesium</keyword>
<evidence type="ECO:0000256" key="8">
    <source>
        <dbReference type="PIRSR" id="PIRSR000706-2"/>
    </source>
</evidence>
<evidence type="ECO:0000259" key="9">
    <source>
        <dbReference type="Pfam" id="PF01636"/>
    </source>
</evidence>
<evidence type="ECO:0000256" key="2">
    <source>
        <dbReference type="ARBA" id="ARBA00022679"/>
    </source>
</evidence>
<feature type="binding site" evidence="8">
    <location>
        <position position="180"/>
    </location>
    <ligand>
        <name>Mg(2+)</name>
        <dbReference type="ChEBI" id="CHEBI:18420"/>
    </ligand>
</feature>
<accession>A0A7W9GWH2</accession>
<dbReference type="NCBIfam" id="NF033068">
    <property type="entry name" value="APH_3p"/>
    <property type="match status" value="1"/>
</dbReference>
<keyword evidence="3" id="KW-0547">Nucleotide-binding</keyword>
<evidence type="ECO:0000256" key="7">
    <source>
        <dbReference type="PIRSR" id="PIRSR000706-1"/>
    </source>
</evidence>
<dbReference type="GO" id="GO:0016773">
    <property type="term" value="F:phosphotransferase activity, alcohol group as acceptor"/>
    <property type="evidence" value="ECO:0007669"/>
    <property type="project" value="InterPro"/>
</dbReference>
<dbReference type="InterPro" id="IPR051678">
    <property type="entry name" value="AGP_Transferase"/>
</dbReference>
<keyword evidence="8" id="KW-0479">Metal-binding</keyword>
<dbReference type="GO" id="GO:0005524">
    <property type="term" value="F:ATP binding"/>
    <property type="evidence" value="ECO:0007669"/>
    <property type="project" value="UniProtKB-KW"/>
</dbReference>
<protein>
    <submittedName>
        <fullName evidence="10">Aminoglycoside phosphotransferase</fullName>
    </submittedName>
</protein>